<evidence type="ECO:0000313" key="3">
    <source>
        <dbReference type="Proteomes" id="UP000261640"/>
    </source>
</evidence>
<dbReference type="InterPro" id="IPR016821">
    <property type="entry name" value="G0S2"/>
</dbReference>
<dbReference type="FunCoup" id="A0A3Q3LE07">
    <property type="interactions" value="6"/>
</dbReference>
<dbReference type="RefSeq" id="XP_026188598.1">
    <property type="nucleotide sequence ID" value="XM_026332813.1"/>
</dbReference>
<dbReference type="OrthoDB" id="9373743at2759"/>
<keyword evidence="1" id="KW-0472">Membrane</keyword>
<dbReference type="PANTHER" id="PTHR15570:SF2">
    <property type="entry name" value="G0_G1 SWITCH PROTEIN 2"/>
    <property type="match status" value="1"/>
</dbReference>
<proteinExistence type="predicted"/>
<dbReference type="GeneID" id="113145753"/>
<protein>
    <submittedName>
        <fullName evidence="2">G0/G1 switch 2</fullName>
    </submittedName>
</protein>
<keyword evidence="1" id="KW-0812">Transmembrane</keyword>
<dbReference type="InParanoid" id="A0A3Q3LE07"/>
<evidence type="ECO:0000313" key="2">
    <source>
        <dbReference type="Ensembl" id="ENSMAMP00000007981.1"/>
    </source>
</evidence>
<dbReference type="CTD" id="50486"/>
<accession>A0A3Q3LE07</accession>
<dbReference type="STRING" id="205130.ENSMAMP00000007981"/>
<dbReference type="PANTHER" id="PTHR15570">
    <property type="entry name" value="G0/G1 SWITCH PROTEIN 2"/>
    <property type="match status" value="1"/>
</dbReference>
<keyword evidence="3" id="KW-1185">Reference proteome</keyword>
<reference evidence="2" key="1">
    <citation type="submission" date="2025-08" db="UniProtKB">
        <authorList>
            <consortium name="Ensembl"/>
        </authorList>
    </citation>
    <scope>IDENTIFICATION</scope>
</reference>
<sequence>MATMGELVPFVKEMLSQRPSRSLLKIYMLGSTLAVLGAVGGLVEMIFLPFVEQEATEDEPTVLIVEREKVMKSNATSVRPEAVDLLGTVELEAEAKAKYLGSARRRSSTNRLHAS</sequence>
<feature type="transmembrane region" description="Helical" evidence="1">
    <location>
        <begin position="26"/>
        <end position="51"/>
    </location>
</feature>
<dbReference type="AlphaFoldDB" id="A0A3Q3LE07"/>
<reference evidence="2" key="2">
    <citation type="submission" date="2025-09" db="UniProtKB">
        <authorList>
            <consortium name="Ensembl"/>
        </authorList>
    </citation>
    <scope>IDENTIFICATION</scope>
</reference>
<dbReference type="Proteomes" id="UP000261640">
    <property type="component" value="Unplaced"/>
</dbReference>
<name>A0A3Q3LE07_9TELE</name>
<organism evidence="2 3">
    <name type="scientific">Mastacembelus armatus</name>
    <name type="common">zig-zag eel</name>
    <dbReference type="NCBI Taxonomy" id="205130"/>
    <lineage>
        <taxon>Eukaryota</taxon>
        <taxon>Metazoa</taxon>
        <taxon>Chordata</taxon>
        <taxon>Craniata</taxon>
        <taxon>Vertebrata</taxon>
        <taxon>Euteleostomi</taxon>
        <taxon>Actinopterygii</taxon>
        <taxon>Neopterygii</taxon>
        <taxon>Teleostei</taxon>
        <taxon>Neoteleostei</taxon>
        <taxon>Acanthomorphata</taxon>
        <taxon>Anabantaria</taxon>
        <taxon>Synbranchiformes</taxon>
        <taxon>Mastacembelidae</taxon>
        <taxon>Mastacembelus</taxon>
    </lineage>
</organism>
<dbReference type="GeneTree" id="ENSGT00940000175220"/>
<dbReference type="Pfam" id="PF15103">
    <property type="entry name" value="G0-G1_switch_2"/>
    <property type="match status" value="1"/>
</dbReference>
<evidence type="ECO:0000256" key="1">
    <source>
        <dbReference type="SAM" id="Phobius"/>
    </source>
</evidence>
<dbReference type="RefSeq" id="XP_026188597.1">
    <property type="nucleotide sequence ID" value="XM_026332812.1"/>
</dbReference>
<keyword evidence="1" id="KW-1133">Transmembrane helix</keyword>
<dbReference type="Ensembl" id="ENSMAMT00000008198.2">
    <property type="protein sequence ID" value="ENSMAMP00000007981.1"/>
    <property type="gene ID" value="ENSMAMG00000005422.2"/>
</dbReference>